<dbReference type="Gene3D" id="3.40.50.2300">
    <property type="match status" value="1"/>
</dbReference>
<feature type="modified residue" description="4-aspartylphosphate" evidence="2">
    <location>
        <position position="60"/>
    </location>
</feature>
<dbReference type="CDD" id="cd00156">
    <property type="entry name" value="REC"/>
    <property type="match status" value="1"/>
</dbReference>
<keyword evidence="1 2" id="KW-0597">Phosphoprotein</keyword>
<feature type="domain" description="Response regulatory" evidence="3">
    <location>
        <begin position="9"/>
        <end position="122"/>
    </location>
</feature>
<dbReference type="InterPro" id="IPR011006">
    <property type="entry name" value="CheY-like_superfamily"/>
</dbReference>
<dbReference type="InterPro" id="IPR001789">
    <property type="entry name" value="Sig_transdc_resp-reg_receiver"/>
</dbReference>
<name>A0A150RWV7_SORCE</name>
<organism evidence="4 5">
    <name type="scientific">Sorangium cellulosum</name>
    <name type="common">Polyangium cellulosum</name>
    <dbReference type="NCBI Taxonomy" id="56"/>
    <lineage>
        <taxon>Bacteria</taxon>
        <taxon>Pseudomonadati</taxon>
        <taxon>Myxococcota</taxon>
        <taxon>Polyangia</taxon>
        <taxon>Polyangiales</taxon>
        <taxon>Polyangiaceae</taxon>
        <taxon>Sorangium</taxon>
    </lineage>
</organism>
<reference evidence="4 5" key="1">
    <citation type="submission" date="2014-02" db="EMBL/GenBank/DDBJ databases">
        <title>The small core and large imbalanced accessory genome model reveals a collaborative survival strategy of Sorangium cellulosum strains in nature.</title>
        <authorList>
            <person name="Han K."/>
            <person name="Peng R."/>
            <person name="Blom J."/>
            <person name="Li Y.-Z."/>
        </authorList>
    </citation>
    <scope>NUCLEOTIDE SEQUENCE [LARGE SCALE GENOMIC DNA]</scope>
    <source>
        <strain evidence="4 5">So0011-07</strain>
    </source>
</reference>
<dbReference type="PROSITE" id="PS50110">
    <property type="entry name" value="RESPONSE_REGULATORY"/>
    <property type="match status" value="1"/>
</dbReference>
<comment type="caution">
    <text evidence="4">The sequence shown here is derived from an EMBL/GenBank/DDBJ whole genome shotgun (WGS) entry which is preliminary data.</text>
</comment>
<dbReference type="PANTHER" id="PTHR44591:SF3">
    <property type="entry name" value="RESPONSE REGULATORY DOMAIN-CONTAINING PROTEIN"/>
    <property type="match status" value="1"/>
</dbReference>
<accession>A0A150RWV7</accession>
<proteinExistence type="predicted"/>
<dbReference type="Pfam" id="PF00072">
    <property type="entry name" value="Response_reg"/>
    <property type="match status" value="1"/>
</dbReference>
<dbReference type="InterPro" id="IPR050595">
    <property type="entry name" value="Bact_response_regulator"/>
</dbReference>
<dbReference type="PANTHER" id="PTHR44591">
    <property type="entry name" value="STRESS RESPONSE REGULATOR PROTEIN 1"/>
    <property type="match status" value="1"/>
</dbReference>
<evidence type="ECO:0000256" key="1">
    <source>
        <dbReference type="ARBA" id="ARBA00022553"/>
    </source>
</evidence>
<dbReference type="SMART" id="SM00448">
    <property type="entry name" value="REC"/>
    <property type="match status" value="1"/>
</dbReference>
<dbReference type="SUPFAM" id="SSF52172">
    <property type="entry name" value="CheY-like"/>
    <property type="match status" value="1"/>
</dbReference>
<dbReference type="Proteomes" id="UP000075635">
    <property type="component" value="Unassembled WGS sequence"/>
</dbReference>
<dbReference type="AlphaFoldDB" id="A0A150RWV7"/>
<gene>
    <name evidence="4" type="ORF">BE17_07995</name>
</gene>
<evidence type="ECO:0000256" key="2">
    <source>
        <dbReference type="PROSITE-ProRule" id="PRU00169"/>
    </source>
</evidence>
<protein>
    <recommendedName>
        <fullName evidence="3">Response regulatory domain-containing protein</fullName>
    </recommendedName>
</protein>
<dbReference type="EMBL" id="JEMB01001890">
    <property type="protein sequence ID" value="KYF84600.1"/>
    <property type="molecule type" value="Genomic_DNA"/>
</dbReference>
<dbReference type="GO" id="GO:0000160">
    <property type="term" value="P:phosphorelay signal transduction system"/>
    <property type="evidence" value="ECO:0007669"/>
    <property type="project" value="InterPro"/>
</dbReference>
<evidence type="ECO:0000313" key="4">
    <source>
        <dbReference type="EMBL" id="KYF84600.1"/>
    </source>
</evidence>
<sequence length="123" mass="12592">MKAAGHRPLVLLVDDDEASRLVLAALLEDEGFEVDVAGSFAEAGRKLAAAGARYDLVLLDQNLGDGLGIALLGPLRARLPGAKAALLSGSDDEDLGGAPPPDAALSKGLGFPELLAQLRRLLG</sequence>
<evidence type="ECO:0000259" key="3">
    <source>
        <dbReference type="PROSITE" id="PS50110"/>
    </source>
</evidence>
<evidence type="ECO:0000313" key="5">
    <source>
        <dbReference type="Proteomes" id="UP000075635"/>
    </source>
</evidence>